<dbReference type="InterPro" id="IPR002187">
    <property type="entry name" value="N-reg_PII"/>
</dbReference>
<dbReference type="SUPFAM" id="SSF54913">
    <property type="entry name" value="GlnB-like"/>
    <property type="match status" value="1"/>
</dbReference>
<comment type="caution">
    <text evidence="1">The sequence shown here is derived from an EMBL/GenBank/DDBJ whole genome shotgun (WGS) entry which is preliminary data.</text>
</comment>
<dbReference type="InterPro" id="IPR015867">
    <property type="entry name" value="N-reg_PII/ATP_PRibTrfase_C"/>
</dbReference>
<protein>
    <submittedName>
        <fullName evidence="1">Nitrogen regulatory protein PII</fullName>
    </submittedName>
</protein>
<dbReference type="GO" id="GO:0006808">
    <property type="term" value="P:regulation of nitrogen utilization"/>
    <property type="evidence" value="ECO:0007669"/>
    <property type="project" value="InterPro"/>
</dbReference>
<dbReference type="Gene3D" id="3.30.70.120">
    <property type="match status" value="1"/>
</dbReference>
<dbReference type="SMART" id="SM00938">
    <property type="entry name" value="P-II"/>
    <property type="match status" value="1"/>
</dbReference>
<proteinExistence type="predicted"/>
<dbReference type="InterPro" id="IPR011322">
    <property type="entry name" value="N-reg_PII-like_a/b"/>
</dbReference>
<evidence type="ECO:0000313" key="2">
    <source>
        <dbReference type="Proteomes" id="UP000525298"/>
    </source>
</evidence>
<dbReference type="GO" id="GO:0005524">
    <property type="term" value="F:ATP binding"/>
    <property type="evidence" value="ECO:0007669"/>
    <property type="project" value="TreeGrafter"/>
</dbReference>
<accession>A0A7W0C9Z1</accession>
<sequence>MKMIIAYVKLNKIDDVMLALHKVEGLTGCSNSDVRGFGRDRTASEISLDYKPHIRLELACRDELAEKVVETIEKAAHTGLRGDGKIYVLPVENAVRISSGRRGEQAA</sequence>
<dbReference type="GO" id="GO:0030234">
    <property type="term" value="F:enzyme regulator activity"/>
    <property type="evidence" value="ECO:0007669"/>
    <property type="project" value="InterPro"/>
</dbReference>
<dbReference type="Pfam" id="PF00543">
    <property type="entry name" value="P-II"/>
    <property type="match status" value="1"/>
</dbReference>
<dbReference type="PANTHER" id="PTHR30115">
    <property type="entry name" value="NITROGEN REGULATORY PROTEIN P-II"/>
    <property type="match status" value="1"/>
</dbReference>
<dbReference type="GO" id="GO:0005829">
    <property type="term" value="C:cytosol"/>
    <property type="evidence" value="ECO:0007669"/>
    <property type="project" value="TreeGrafter"/>
</dbReference>
<dbReference type="PROSITE" id="PS51343">
    <property type="entry name" value="PII_GLNB_DOM"/>
    <property type="match status" value="1"/>
</dbReference>
<dbReference type="EMBL" id="JACDUS010000005">
    <property type="protein sequence ID" value="MBA2881896.1"/>
    <property type="molecule type" value="Genomic_DNA"/>
</dbReference>
<reference evidence="1 2" key="1">
    <citation type="submission" date="2020-07" db="EMBL/GenBank/DDBJ databases">
        <title>Genomic Encyclopedia of Type Strains, Phase IV (KMG-IV): sequencing the most valuable type-strain genomes for metagenomic binning, comparative biology and taxonomic classification.</title>
        <authorList>
            <person name="Goeker M."/>
        </authorList>
    </citation>
    <scope>NUCLEOTIDE SEQUENCE [LARGE SCALE GENOMIC DNA]</scope>
    <source>
        <strain evidence="1 2">DSM 17721</strain>
    </source>
</reference>
<dbReference type="Proteomes" id="UP000525298">
    <property type="component" value="Unassembled WGS sequence"/>
</dbReference>
<dbReference type="RefSeq" id="WP_181551538.1">
    <property type="nucleotide sequence ID" value="NZ_JACDUS010000005.1"/>
</dbReference>
<gene>
    <name evidence="1" type="ORF">HNR65_002227</name>
</gene>
<dbReference type="PANTHER" id="PTHR30115:SF11">
    <property type="entry name" value="NITROGEN REGULATORY PROTEIN P-II HOMOLOG"/>
    <property type="match status" value="1"/>
</dbReference>
<organism evidence="1 2">
    <name type="scientific">Desulfosalsimonas propionicica</name>
    <dbReference type="NCBI Taxonomy" id="332175"/>
    <lineage>
        <taxon>Bacteria</taxon>
        <taxon>Pseudomonadati</taxon>
        <taxon>Thermodesulfobacteriota</taxon>
        <taxon>Desulfobacteria</taxon>
        <taxon>Desulfobacterales</taxon>
        <taxon>Desulfosalsimonadaceae</taxon>
        <taxon>Desulfosalsimonas</taxon>
    </lineage>
</organism>
<keyword evidence="2" id="KW-1185">Reference proteome</keyword>
<evidence type="ECO:0000313" key="1">
    <source>
        <dbReference type="EMBL" id="MBA2881896.1"/>
    </source>
</evidence>
<dbReference type="PRINTS" id="PR00340">
    <property type="entry name" value="PIIGLNB"/>
</dbReference>
<name>A0A7W0C9Z1_9BACT</name>
<dbReference type="AlphaFoldDB" id="A0A7W0C9Z1"/>